<dbReference type="Gene3D" id="3.40.50.10320">
    <property type="entry name" value="LmbE-like"/>
    <property type="match status" value="1"/>
</dbReference>
<protein>
    <submittedName>
        <fullName evidence="1">GlcNAc-PI de-N-acetylase</fullName>
    </submittedName>
</protein>
<organism evidence="1 2">
    <name type="scientific">Chitinophaga skermanii</name>
    <dbReference type="NCBI Taxonomy" id="331697"/>
    <lineage>
        <taxon>Bacteria</taxon>
        <taxon>Pseudomonadati</taxon>
        <taxon>Bacteroidota</taxon>
        <taxon>Chitinophagia</taxon>
        <taxon>Chitinophagales</taxon>
        <taxon>Chitinophagaceae</taxon>
        <taxon>Chitinophaga</taxon>
    </lineage>
</organism>
<dbReference type="EMBL" id="QLLL01000001">
    <property type="protein sequence ID" value="RAJ11158.1"/>
    <property type="molecule type" value="Genomic_DNA"/>
</dbReference>
<dbReference type="OrthoDB" id="6064917at2"/>
<reference evidence="1 2" key="1">
    <citation type="submission" date="2018-06" db="EMBL/GenBank/DDBJ databases">
        <title>Genomic Encyclopedia of Archaeal and Bacterial Type Strains, Phase II (KMG-II): from individual species to whole genera.</title>
        <authorList>
            <person name="Goeker M."/>
        </authorList>
    </citation>
    <scope>NUCLEOTIDE SEQUENCE [LARGE SCALE GENOMIC DNA]</scope>
    <source>
        <strain evidence="1 2">DSM 23857</strain>
    </source>
</reference>
<dbReference type="RefSeq" id="WP_111596253.1">
    <property type="nucleotide sequence ID" value="NZ_QLLL01000001.1"/>
</dbReference>
<gene>
    <name evidence="1" type="ORF">LX64_00766</name>
</gene>
<accession>A0A327R4Z3</accession>
<evidence type="ECO:0000313" key="1">
    <source>
        <dbReference type="EMBL" id="RAJ11158.1"/>
    </source>
</evidence>
<evidence type="ECO:0000313" key="2">
    <source>
        <dbReference type="Proteomes" id="UP000249547"/>
    </source>
</evidence>
<dbReference type="Proteomes" id="UP000249547">
    <property type="component" value="Unassembled WGS sequence"/>
</dbReference>
<name>A0A327R4Z3_9BACT</name>
<comment type="caution">
    <text evidence="1">The sequence shown here is derived from an EMBL/GenBank/DDBJ whole genome shotgun (WGS) entry which is preliminary data.</text>
</comment>
<keyword evidence="2" id="KW-1185">Reference proteome</keyword>
<sequence>MSKTYERAAIYVVAHQDDWQLFMSPHVGNDIADENCCTVIIHTTAGDAGYEDAYWIAREAAAVASIRFRLSQTPMQHQVLDEIELNGHSITCTTNGDCTSYFMRLPDGNYEGEGFERYNYQSLMKLRTQDISSLKSVDDRNKFTDWQSLVKTLDAIIHVSTLQVKGEIVLHFIDPDISLNPHDHCDHIMTAHLLRDTTAHQFFEKHAYLSYSTFYKEHDLTGEELFWKVGMFAIYHQVVYESFGHSTIGESSEFFTWANRRAYFRAY</sequence>
<proteinExistence type="predicted"/>
<dbReference type="AlphaFoldDB" id="A0A327R4Z3"/>
<dbReference type="InterPro" id="IPR024078">
    <property type="entry name" value="LmbE-like_dom_sf"/>
</dbReference>